<reference evidence="6" key="1">
    <citation type="submission" date="2021-12" db="EMBL/GenBank/DDBJ databases">
        <authorList>
            <person name="King R."/>
        </authorList>
    </citation>
    <scope>NUCLEOTIDE SEQUENCE</scope>
</reference>
<dbReference type="FunFam" id="1.20.5.1500:FF:000001">
    <property type="entry name" value="Nucleosome assembly protein 1-like 1"/>
    <property type="match status" value="1"/>
</dbReference>
<evidence type="ECO:0000256" key="2">
    <source>
        <dbReference type="ARBA" id="ARBA00009947"/>
    </source>
</evidence>
<dbReference type="SUPFAM" id="SSF143113">
    <property type="entry name" value="NAP-like"/>
    <property type="match status" value="1"/>
</dbReference>
<evidence type="ECO:0000256" key="3">
    <source>
        <dbReference type="ARBA" id="ARBA00023242"/>
    </source>
</evidence>
<organism evidence="6 7">
    <name type="scientific">Bemisia tabaci</name>
    <name type="common">Sweetpotato whitefly</name>
    <name type="synonym">Aleurodes tabaci</name>
    <dbReference type="NCBI Taxonomy" id="7038"/>
    <lineage>
        <taxon>Eukaryota</taxon>
        <taxon>Metazoa</taxon>
        <taxon>Ecdysozoa</taxon>
        <taxon>Arthropoda</taxon>
        <taxon>Hexapoda</taxon>
        <taxon>Insecta</taxon>
        <taxon>Pterygota</taxon>
        <taxon>Neoptera</taxon>
        <taxon>Paraneoptera</taxon>
        <taxon>Hemiptera</taxon>
        <taxon>Sternorrhyncha</taxon>
        <taxon>Aleyrodoidea</taxon>
        <taxon>Aleyrodidae</taxon>
        <taxon>Aleyrodinae</taxon>
        <taxon>Bemisia</taxon>
    </lineage>
</organism>
<dbReference type="EMBL" id="OU963865">
    <property type="protein sequence ID" value="CAH0388017.1"/>
    <property type="molecule type" value="Genomic_DNA"/>
</dbReference>
<keyword evidence="3" id="KW-0539">Nucleus</keyword>
<comment type="similarity">
    <text evidence="2 4">Belongs to the nucleosome assembly protein (NAP) family.</text>
</comment>
<keyword evidence="7" id="KW-1185">Reference proteome</keyword>
<dbReference type="AlphaFoldDB" id="A0A9P0F1L0"/>
<dbReference type="Gene3D" id="3.30.1120.90">
    <property type="entry name" value="Nucleosome assembly protein"/>
    <property type="match status" value="1"/>
</dbReference>
<proteinExistence type="inferred from homology"/>
<protein>
    <recommendedName>
        <fullName evidence="8">Nucleosome assembly protein 1-like 1</fullName>
    </recommendedName>
</protein>
<name>A0A9P0F1L0_BEMTA</name>
<dbReference type="GO" id="GO:0006334">
    <property type="term" value="P:nucleosome assembly"/>
    <property type="evidence" value="ECO:0007669"/>
    <property type="project" value="InterPro"/>
</dbReference>
<feature type="region of interest" description="Disordered" evidence="5">
    <location>
        <begin position="328"/>
        <end position="383"/>
    </location>
</feature>
<feature type="region of interest" description="Disordered" evidence="5">
    <location>
        <begin position="1"/>
        <end position="27"/>
    </location>
</feature>
<feature type="compositionally biased region" description="Polar residues" evidence="5">
    <location>
        <begin position="373"/>
        <end position="383"/>
    </location>
</feature>
<evidence type="ECO:0000256" key="5">
    <source>
        <dbReference type="SAM" id="MobiDB-lite"/>
    </source>
</evidence>
<evidence type="ECO:0000256" key="1">
    <source>
        <dbReference type="ARBA" id="ARBA00004123"/>
    </source>
</evidence>
<dbReference type="InterPro" id="IPR002164">
    <property type="entry name" value="NAP_family"/>
</dbReference>
<dbReference type="PANTHER" id="PTHR11875">
    <property type="entry name" value="TESTIS-SPECIFIC Y-ENCODED PROTEIN"/>
    <property type="match status" value="1"/>
</dbReference>
<dbReference type="FunFam" id="3.30.1120.90:FF:000001">
    <property type="entry name" value="Nucleosome assembly protein 1-like 1"/>
    <property type="match status" value="1"/>
</dbReference>
<comment type="subcellular location">
    <subcellularLocation>
        <location evidence="1">Nucleus</location>
    </subcellularLocation>
</comment>
<dbReference type="Proteomes" id="UP001152759">
    <property type="component" value="Chromosome 4"/>
</dbReference>
<dbReference type="Gene3D" id="1.20.5.1500">
    <property type="match status" value="1"/>
</dbReference>
<dbReference type="Pfam" id="PF00956">
    <property type="entry name" value="NAP"/>
    <property type="match status" value="1"/>
</dbReference>
<evidence type="ECO:0000313" key="7">
    <source>
        <dbReference type="Proteomes" id="UP001152759"/>
    </source>
</evidence>
<accession>A0A9P0F1L0</accession>
<dbReference type="KEGG" id="btab:109037592"/>
<dbReference type="GO" id="GO:0005634">
    <property type="term" value="C:nucleus"/>
    <property type="evidence" value="ECO:0007669"/>
    <property type="project" value="UniProtKB-SubCell"/>
</dbReference>
<feature type="compositionally biased region" description="Basic and acidic residues" evidence="5">
    <location>
        <begin position="1"/>
        <end position="10"/>
    </location>
</feature>
<feature type="compositionally biased region" description="Acidic residues" evidence="5">
    <location>
        <begin position="328"/>
        <end position="360"/>
    </location>
</feature>
<gene>
    <name evidence="6" type="ORF">BEMITA_LOCUS6968</name>
</gene>
<evidence type="ECO:0000256" key="4">
    <source>
        <dbReference type="RuleBase" id="RU003876"/>
    </source>
</evidence>
<dbReference type="OrthoDB" id="27325at2759"/>
<sequence>MAADPQKVDSNDETEGMEEDTGDDSNIAQVFRRPDILAALQGRLNQEMIANLPAPVKRRIKALKNLQLQTAKIEAKFYEEVHQLECKYHNLYTPFYEKRGEIVCGLYEPKDDECEWTSDDEEKVSEITKDIKDKVAIEDKKENLENVSGIPDFWLTIFKNTQMLSEMIQEADEPILKHLIDVKVIFLNEPMGFVLEFHFSPNEYFSNSVLTKEYYMKCAIDDDEPFSFEAPEIYKCSGCVIDWKKGKNVTVRTVKKKQKQKSRGAVRTVTKTVQVDSFFNFFNPPRIPEDASDVDEDTQALLTSDYEIGYYIRERIVPKAVLYYTGEALEDEEYEEEEEEEDEDEEEEEEDDDDDDEGDEPAPGKKPAIKGKNAQNPDNCKNQ</sequence>
<dbReference type="InterPro" id="IPR037231">
    <property type="entry name" value="NAP-like_sf"/>
</dbReference>
<feature type="compositionally biased region" description="Acidic residues" evidence="5">
    <location>
        <begin position="11"/>
        <end position="23"/>
    </location>
</feature>
<evidence type="ECO:0008006" key="8">
    <source>
        <dbReference type="Google" id="ProtNLM"/>
    </source>
</evidence>
<evidence type="ECO:0000313" key="6">
    <source>
        <dbReference type="EMBL" id="CAH0388017.1"/>
    </source>
</evidence>